<evidence type="ECO:0000259" key="11">
    <source>
        <dbReference type="SMART" id="SM00998"/>
    </source>
</evidence>
<dbReference type="UniPathway" id="UPA00074">
    <property type="reaction ID" value="UER00132"/>
</dbReference>
<dbReference type="CDD" id="cd01360">
    <property type="entry name" value="Adenylsuccinate_lyase_1"/>
    <property type="match status" value="1"/>
</dbReference>
<keyword evidence="6" id="KW-0658">Purine biosynthesis</keyword>
<reference evidence="12" key="1">
    <citation type="submission" date="2015-10" db="EMBL/GenBank/DDBJ databases">
        <authorList>
            <person name="Gilbert D.G."/>
        </authorList>
    </citation>
    <scope>NUCLEOTIDE SEQUENCE</scope>
</reference>
<evidence type="ECO:0000313" key="12">
    <source>
        <dbReference type="EMBL" id="CUV02997.1"/>
    </source>
</evidence>
<dbReference type="NCBIfam" id="TIGR00928">
    <property type="entry name" value="purB"/>
    <property type="match status" value="1"/>
</dbReference>
<dbReference type="Gene3D" id="1.10.275.10">
    <property type="entry name" value="Fumarase/aspartase (N-terminal domain)"/>
    <property type="match status" value="1"/>
</dbReference>
<name>A0A161K825_9ZZZZ</name>
<organism evidence="12">
    <name type="scientific">hydrothermal vent metagenome</name>
    <dbReference type="NCBI Taxonomy" id="652676"/>
    <lineage>
        <taxon>unclassified sequences</taxon>
        <taxon>metagenomes</taxon>
        <taxon>ecological metagenomes</taxon>
    </lineage>
</organism>
<dbReference type="Pfam" id="PF00206">
    <property type="entry name" value="Lyase_1"/>
    <property type="match status" value="1"/>
</dbReference>
<comment type="pathway">
    <text evidence="2">Purine metabolism; AMP biosynthesis via de novo pathway; AMP from IMP: step 2/2.</text>
</comment>
<comment type="pathway">
    <text evidence="1">Purine metabolism; IMP biosynthesis via de novo pathway; 5-amino-1-(5-phospho-D-ribosyl)imidazole-4-carboxamide from 5-amino-1-(5-phospho-D-ribosyl)imidazole-4-carboxylate: step 2/2.</text>
</comment>
<evidence type="ECO:0000256" key="7">
    <source>
        <dbReference type="ARBA" id="ARBA00023239"/>
    </source>
</evidence>
<dbReference type="Gene3D" id="1.10.40.30">
    <property type="entry name" value="Fumarase/aspartase (C-terminal domain)"/>
    <property type="match status" value="1"/>
</dbReference>
<evidence type="ECO:0000256" key="5">
    <source>
        <dbReference type="ARBA" id="ARBA00017058"/>
    </source>
</evidence>
<dbReference type="GO" id="GO:0004018">
    <property type="term" value="F:N6-(1,2-dicarboxyethyl)AMP AMP-lyase (fumarate-forming) activity"/>
    <property type="evidence" value="ECO:0007669"/>
    <property type="project" value="InterPro"/>
</dbReference>
<dbReference type="PANTHER" id="PTHR43172">
    <property type="entry name" value="ADENYLOSUCCINATE LYASE"/>
    <property type="match status" value="1"/>
</dbReference>
<evidence type="ECO:0000256" key="2">
    <source>
        <dbReference type="ARBA" id="ARBA00004734"/>
    </source>
</evidence>
<evidence type="ECO:0000256" key="3">
    <source>
        <dbReference type="ARBA" id="ARBA00008273"/>
    </source>
</evidence>
<dbReference type="InterPro" id="IPR022761">
    <property type="entry name" value="Fumarate_lyase_N"/>
</dbReference>
<comment type="catalytic activity">
    <reaction evidence="8">
        <text>(2S)-2-[5-amino-1-(5-phospho-beta-D-ribosyl)imidazole-4-carboxamido]succinate = 5-amino-1-(5-phospho-beta-D-ribosyl)imidazole-4-carboxamide + fumarate</text>
        <dbReference type="Rhea" id="RHEA:23920"/>
        <dbReference type="ChEBI" id="CHEBI:29806"/>
        <dbReference type="ChEBI" id="CHEBI:58443"/>
        <dbReference type="ChEBI" id="CHEBI:58475"/>
        <dbReference type="EC" id="4.3.2.2"/>
    </reaction>
    <physiologicalReaction direction="left-to-right" evidence="8">
        <dbReference type="Rhea" id="RHEA:23921"/>
    </physiologicalReaction>
</comment>
<proteinExistence type="inferred from homology"/>
<dbReference type="FunFam" id="1.10.40.30:FF:000007">
    <property type="entry name" value="Adenylosuccinate lyase"/>
    <property type="match status" value="1"/>
</dbReference>
<dbReference type="SMART" id="SM00998">
    <property type="entry name" value="ADSL_C"/>
    <property type="match status" value="1"/>
</dbReference>
<dbReference type="FunFam" id="1.20.200.10:FF:000008">
    <property type="entry name" value="Adenylosuccinate lyase"/>
    <property type="match status" value="1"/>
</dbReference>
<evidence type="ECO:0000256" key="4">
    <source>
        <dbReference type="ARBA" id="ARBA00012339"/>
    </source>
</evidence>
<evidence type="ECO:0000256" key="8">
    <source>
        <dbReference type="ARBA" id="ARBA00024477"/>
    </source>
</evidence>
<comment type="catalytic activity">
    <reaction evidence="10">
        <text>N(6)-(1,2-dicarboxyethyl)-AMP = fumarate + AMP</text>
        <dbReference type="Rhea" id="RHEA:16853"/>
        <dbReference type="ChEBI" id="CHEBI:29806"/>
        <dbReference type="ChEBI" id="CHEBI:57567"/>
        <dbReference type="ChEBI" id="CHEBI:456215"/>
        <dbReference type="EC" id="4.3.2.2"/>
    </reaction>
    <physiologicalReaction direction="left-to-right" evidence="10">
        <dbReference type="Rhea" id="RHEA:16854"/>
    </physiologicalReaction>
</comment>
<dbReference type="PRINTS" id="PR00149">
    <property type="entry name" value="FUMRATELYASE"/>
</dbReference>
<dbReference type="InterPro" id="IPR008948">
    <property type="entry name" value="L-Aspartase-like"/>
</dbReference>
<dbReference type="SUPFAM" id="SSF48557">
    <property type="entry name" value="L-aspartase-like"/>
    <property type="match status" value="1"/>
</dbReference>
<dbReference type="GO" id="GO:0006189">
    <property type="term" value="P:'de novo' IMP biosynthetic process"/>
    <property type="evidence" value="ECO:0007669"/>
    <property type="project" value="UniProtKB-UniPathway"/>
</dbReference>
<dbReference type="InterPro" id="IPR004769">
    <property type="entry name" value="Pur_lyase"/>
</dbReference>
<dbReference type="GO" id="GO:0044208">
    <property type="term" value="P:'de novo' AMP biosynthetic process"/>
    <property type="evidence" value="ECO:0007669"/>
    <property type="project" value="UniProtKB-UniPathway"/>
</dbReference>
<dbReference type="EC" id="4.3.2.2" evidence="4"/>
<gene>
    <name evidence="12" type="ORF">MGWOODY_Clf2185</name>
</gene>
<dbReference type="InterPro" id="IPR024083">
    <property type="entry name" value="Fumarase/histidase_N"/>
</dbReference>
<dbReference type="InterPro" id="IPR020557">
    <property type="entry name" value="Fumarate_lyase_CS"/>
</dbReference>
<feature type="domain" description="Adenylosuccinate lyase C-terminal" evidence="11">
    <location>
        <begin position="348"/>
        <end position="428"/>
    </location>
</feature>
<dbReference type="GO" id="GO:0070626">
    <property type="term" value="F:(S)-2-(5-amino-1-(5-phospho-D-ribosyl)imidazole-4-carboxamido) succinate lyase (fumarate-forming) activity"/>
    <property type="evidence" value="ECO:0007669"/>
    <property type="project" value="TreeGrafter"/>
</dbReference>
<dbReference type="PANTHER" id="PTHR43172:SF1">
    <property type="entry name" value="ADENYLOSUCCINATE LYASE"/>
    <property type="match status" value="1"/>
</dbReference>
<dbReference type="EMBL" id="FAXA01000343">
    <property type="protein sequence ID" value="CUV02997.1"/>
    <property type="molecule type" value="Genomic_DNA"/>
</dbReference>
<sequence length="445" mass="49927">MIDRYSRPAMKQVWSDENKYLKWMAVELAACEAWAAEGVIPQEDMAKLRGAEYDHGRMMELFETTRHDVTAFLSSITESMGPEGRWLHLGLTSNDMLDTGLNLQLVEAGALLQTELDRAIAALAAKAVEHKDTLAMGRTHGVHAEPMTIGLRFALWWDEMGRQKERLTEAIEGLRVGMVSGAVGTHATVPPSVEETVCSELGLKVAKITNQIVQRDRHAHFMTTLALIGASLEKFATEIRAMQRTEIHELEEPFSAGQTGSSSMPHKRNPELAERICGLARLIRGNSVTAMENVALWGERDISHSSAERIILPDSCLALDYILSIFNYIIEGLRVFPERMMENIESSRGLVFSQRVLLAMVEKGMAREDAYQTVQSNAGRSWEEKKDFRDLIRADKKTGECFSASEFDELFDYGYYTRYVDETFARLGLIKPAKRKKQNAATSGD</sequence>
<dbReference type="PROSITE" id="PS00163">
    <property type="entry name" value="FUMARATE_LYASES"/>
    <property type="match status" value="1"/>
</dbReference>
<evidence type="ECO:0000256" key="1">
    <source>
        <dbReference type="ARBA" id="ARBA00004706"/>
    </source>
</evidence>
<dbReference type="InterPro" id="IPR019468">
    <property type="entry name" value="AdenyloSucc_lyase_C"/>
</dbReference>
<evidence type="ECO:0000256" key="9">
    <source>
        <dbReference type="ARBA" id="ARBA00030717"/>
    </source>
</evidence>
<dbReference type="InterPro" id="IPR000362">
    <property type="entry name" value="Fumarate_lyase_fam"/>
</dbReference>
<dbReference type="Gene3D" id="1.20.200.10">
    <property type="entry name" value="Fumarase/aspartase (Central domain)"/>
    <property type="match status" value="1"/>
</dbReference>
<dbReference type="AlphaFoldDB" id="A0A161K825"/>
<evidence type="ECO:0000256" key="10">
    <source>
        <dbReference type="ARBA" id="ARBA00049115"/>
    </source>
</evidence>
<dbReference type="UniPathway" id="UPA00075">
    <property type="reaction ID" value="UER00336"/>
</dbReference>
<dbReference type="Pfam" id="PF10397">
    <property type="entry name" value="ADSL_C"/>
    <property type="match status" value="1"/>
</dbReference>
<comment type="similarity">
    <text evidence="3">Belongs to the lyase 1 family. Adenylosuccinate lyase subfamily.</text>
</comment>
<protein>
    <recommendedName>
        <fullName evidence="5">Adenylosuccinate lyase</fullName>
        <ecNumber evidence="4">4.3.2.2</ecNumber>
    </recommendedName>
    <alternativeName>
        <fullName evidence="9">Adenylosuccinase</fullName>
    </alternativeName>
</protein>
<keyword evidence="7 12" id="KW-0456">Lyase</keyword>
<dbReference type="PRINTS" id="PR00145">
    <property type="entry name" value="ARGSUCLYASE"/>
</dbReference>
<evidence type="ECO:0000256" key="6">
    <source>
        <dbReference type="ARBA" id="ARBA00022755"/>
    </source>
</evidence>
<accession>A0A161K825</accession>
<dbReference type="GO" id="GO:0005829">
    <property type="term" value="C:cytosol"/>
    <property type="evidence" value="ECO:0007669"/>
    <property type="project" value="TreeGrafter"/>
</dbReference>